<dbReference type="RefSeq" id="WP_173200214.1">
    <property type="nucleotide sequence ID" value="NZ_JABFCX010000003.1"/>
</dbReference>
<comment type="similarity">
    <text evidence="2">Belongs to the GSP G family.</text>
</comment>
<evidence type="ECO:0000256" key="6">
    <source>
        <dbReference type="ARBA" id="ARBA00022519"/>
    </source>
</evidence>
<accession>A0A7Y3RN76</accession>
<dbReference type="PROSITE" id="PS00409">
    <property type="entry name" value="PROKAR_NTER_METHYL"/>
    <property type="match status" value="1"/>
</dbReference>
<evidence type="ECO:0000256" key="8">
    <source>
        <dbReference type="ARBA" id="ARBA00022989"/>
    </source>
</evidence>
<feature type="domain" description="Type II secretion system protein GspG C-terminal" evidence="11">
    <location>
        <begin position="33"/>
        <end position="142"/>
    </location>
</feature>
<dbReference type="Pfam" id="PF08334">
    <property type="entry name" value="T2SSG"/>
    <property type="match status" value="1"/>
</dbReference>
<keyword evidence="8 10" id="KW-1133">Transmembrane helix</keyword>
<dbReference type="Pfam" id="PF07963">
    <property type="entry name" value="N_methyl"/>
    <property type="match status" value="1"/>
</dbReference>
<comment type="caution">
    <text evidence="12">The sequence shown here is derived from an EMBL/GenBank/DDBJ whole genome shotgun (WGS) entry which is preliminary data.</text>
</comment>
<evidence type="ECO:0000256" key="9">
    <source>
        <dbReference type="ARBA" id="ARBA00023136"/>
    </source>
</evidence>
<keyword evidence="7 10" id="KW-0812">Transmembrane</keyword>
<organism evidence="12 13">
    <name type="scientific">Parvularcula mediterranea</name>
    <dbReference type="NCBI Taxonomy" id="2732508"/>
    <lineage>
        <taxon>Bacteria</taxon>
        <taxon>Pseudomonadati</taxon>
        <taxon>Pseudomonadota</taxon>
        <taxon>Alphaproteobacteria</taxon>
        <taxon>Parvularculales</taxon>
        <taxon>Parvularculaceae</taxon>
        <taxon>Parvularcula</taxon>
    </lineage>
</organism>
<evidence type="ECO:0000313" key="12">
    <source>
        <dbReference type="EMBL" id="NNU17110.1"/>
    </source>
</evidence>
<evidence type="ECO:0000256" key="10">
    <source>
        <dbReference type="SAM" id="Phobius"/>
    </source>
</evidence>
<dbReference type="NCBIfam" id="TIGR01710">
    <property type="entry name" value="typeII_sec_gspG"/>
    <property type="match status" value="1"/>
</dbReference>
<proteinExistence type="inferred from homology"/>
<dbReference type="PANTHER" id="PTHR30093">
    <property type="entry name" value="GENERAL SECRETION PATHWAY PROTEIN G"/>
    <property type="match status" value="1"/>
</dbReference>
<keyword evidence="5" id="KW-0488">Methylation</keyword>
<evidence type="ECO:0000313" key="13">
    <source>
        <dbReference type="Proteomes" id="UP000536835"/>
    </source>
</evidence>
<keyword evidence="9 10" id="KW-0472">Membrane</keyword>
<dbReference type="GO" id="GO:0015627">
    <property type="term" value="C:type II protein secretion system complex"/>
    <property type="evidence" value="ECO:0007669"/>
    <property type="project" value="InterPro"/>
</dbReference>
<dbReference type="Proteomes" id="UP000536835">
    <property type="component" value="Unassembled WGS sequence"/>
</dbReference>
<dbReference type="InterPro" id="IPR012902">
    <property type="entry name" value="N_methyl_site"/>
</dbReference>
<dbReference type="PRINTS" id="PR00813">
    <property type="entry name" value="BCTERIALGSPG"/>
</dbReference>
<evidence type="ECO:0000256" key="5">
    <source>
        <dbReference type="ARBA" id="ARBA00022481"/>
    </source>
</evidence>
<dbReference type="EMBL" id="JABFCX010000003">
    <property type="protein sequence ID" value="NNU17110.1"/>
    <property type="molecule type" value="Genomic_DNA"/>
</dbReference>
<keyword evidence="13" id="KW-1185">Reference proteome</keyword>
<dbReference type="GO" id="GO:0005886">
    <property type="term" value="C:plasma membrane"/>
    <property type="evidence" value="ECO:0007669"/>
    <property type="project" value="UniProtKB-SubCell"/>
</dbReference>
<dbReference type="GO" id="GO:0015628">
    <property type="term" value="P:protein secretion by the type II secretion system"/>
    <property type="evidence" value="ECO:0007669"/>
    <property type="project" value="InterPro"/>
</dbReference>
<keyword evidence="4" id="KW-1003">Cell membrane</keyword>
<dbReference type="InterPro" id="IPR013545">
    <property type="entry name" value="T2SS_protein-GspG_C"/>
</dbReference>
<dbReference type="SUPFAM" id="SSF54523">
    <property type="entry name" value="Pili subunits"/>
    <property type="match status" value="1"/>
</dbReference>
<evidence type="ECO:0000256" key="1">
    <source>
        <dbReference type="ARBA" id="ARBA00004377"/>
    </source>
</evidence>
<dbReference type="AlphaFoldDB" id="A0A7Y3RN76"/>
<dbReference type="PANTHER" id="PTHR30093:SF44">
    <property type="entry name" value="TYPE II SECRETION SYSTEM CORE PROTEIN G"/>
    <property type="match status" value="1"/>
</dbReference>
<evidence type="ECO:0000256" key="4">
    <source>
        <dbReference type="ARBA" id="ARBA00022475"/>
    </source>
</evidence>
<keyword evidence="6" id="KW-0997">Cell inner membrane</keyword>
<sequence>MTNRQKKQRGVTLVELMVVIVIIGLISGIVVFNVLPAADKAAVSTARTDIKRIETALTQYRLDNQSYPTQAQGLNALVEMPRGLRRPERYQTGGYVQRLPEDPWGNPYVYVFPGEFGEFDIVSYGRDGSAGGEGLDADIGSWQN</sequence>
<evidence type="ECO:0000256" key="2">
    <source>
        <dbReference type="ARBA" id="ARBA00009984"/>
    </source>
</evidence>
<comment type="subcellular location">
    <subcellularLocation>
        <location evidence="1">Cell inner membrane</location>
        <topology evidence="1">Single-pass membrane protein</topology>
    </subcellularLocation>
</comment>
<evidence type="ECO:0000256" key="3">
    <source>
        <dbReference type="ARBA" id="ARBA00020042"/>
    </source>
</evidence>
<evidence type="ECO:0000259" key="11">
    <source>
        <dbReference type="Pfam" id="PF08334"/>
    </source>
</evidence>
<dbReference type="InterPro" id="IPR010054">
    <property type="entry name" value="Type2_sec_GspG"/>
</dbReference>
<dbReference type="InterPro" id="IPR000983">
    <property type="entry name" value="Bac_GSPG_pilin"/>
</dbReference>
<dbReference type="NCBIfam" id="TIGR02532">
    <property type="entry name" value="IV_pilin_GFxxxE"/>
    <property type="match status" value="1"/>
</dbReference>
<name>A0A7Y3RN76_9PROT</name>
<reference evidence="12 13" key="1">
    <citation type="submission" date="2020-05" db="EMBL/GenBank/DDBJ databases">
        <title>Parvularcula mediterraneae sp. nov., isolated from polypropylene straw from shallow seawater of the seashore of Laganas in Zakynthos island, Greece.</title>
        <authorList>
            <person name="Szabo I."/>
            <person name="Al-Omari J."/>
            <person name="Rado J."/>
            <person name="Szerdahelyi G.S."/>
        </authorList>
    </citation>
    <scope>NUCLEOTIDE SEQUENCE [LARGE SCALE GENOMIC DNA]</scope>
    <source>
        <strain evidence="12 13">ZS-1/3</strain>
    </source>
</reference>
<dbReference type="Gene3D" id="3.30.700.10">
    <property type="entry name" value="Glycoprotein, Type 4 Pilin"/>
    <property type="match status" value="1"/>
</dbReference>
<evidence type="ECO:0000256" key="7">
    <source>
        <dbReference type="ARBA" id="ARBA00022692"/>
    </source>
</evidence>
<feature type="transmembrane region" description="Helical" evidence="10">
    <location>
        <begin position="12"/>
        <end position="35"/>
    </location>
</feature>
<protein>
    <recommendedName>
        <fullName evidence="3">Type II secretion system core protein G</fullName>
    </recommendedName>
</protein>
<gene>
    <name evidence="12" type="primary">gspG</name>
    <name evidence="12" type="ORF">HK107_12335</name>
</gene>
<dbReference type="InterPro" id="IPR045584">
    <property type="entry name" value="Pilin-like"/>
</dbReference>